<dbReference type="PANTHER" id="PTHR37616">
    <property type="entry name" value="BZIP TRANSCRIPTION FACTOR 60-LIKE"/>
    <property type="match status" value="1"/>
</dbReference>
<accession>A0ABQ7V238</accession>
<dbReference type="EMBL" id="JAIVGD010000015">
    <property type="protein sequence ID" value="KAH0758144.1"/>
    <property type="molecule type" value="Genomic_DNA"/>
</dbReference>
<name>A0ABQ7V238_SOLTU</name>
<organism evidence="1 2">
    <name type="scientific">Solanum tuberosum</name>
    <name type="common">Potato</name>
    <dbReference type="NCBI Taxonomy" id="4113"/>
    <lineage>
        <taxon>Eukaryota</taxon>
        <taxon>Viridiplantae</taxon>
        <taxon>Streptophyta</taxon>
        <taxon>Embryophyta</taxon>
        <taxon>Tracheophyta</taxon>
        <taxon>Spermatophyta</taxon>
        <taxon>Magnoliopsida</taxon>
        <taxon>eudicotyledons</taxon>
        <taxon>Gunneridae</taxon>
        <taxon>Pentapetalae</taxon>
        <taxon>asterids</taxon>
        <taxon>lamiids</taxon>
        <taxon>Solanales</taxon>
        <taxon>Solanaceae</taxon>
        <taxon>Solanoideae</taxon>
        <taxon>Solaneae</taxon>
        <taxon>Solanum</taxon>
    </lineage>
</organism>
<dbReference type="CDD" id="cd14686">
    <property type="entry name" value="bZIP"/>
    <property type="match status" value="1"/>
</dbReference>
<comment type="caution">
    <text evidence="1">The sequence shown here is derived from an EMBL/GenBank/DDBJ whole genome shotgun (WGS) entry which is preliminary data.</text>
</comment>
<dbReference type="Proteomes" id="UP000826656">
    <property type="component" value="Unassembled WGS sequence"/>
</dbReference>
<gene>
    <name evidence="1" type="ORF">KY290_021637</name>
</gene>
<sequence>MARKIRNRESAHLSRPRKKHYAEEISYEIAENVTLKAQLGGTGVPLQVQPLPGDVSPSSSMDVIYTTLYDEATRIIIAIGFHSKVETTDSTACAKKPVNGTYYLGKYDGKDHRLHCDRGGKGESNQQNTNKVVDEFVHGGNGSNSLVASFYVPSNDKLVEIHGNSIIQCVFSSEKAMASHGSVDKKNSEAGFAVPGDLAPAVPGIHPCLY</sequence>
<dbReference type="InterPro" id="IPR046347">
    <property type="entry name" value="bZIP_sf"/>
</dbReference>
<dbReference type="Gene3D" id="1.20.5.170">
    <property type="match status" value="1"/>
</dbReference>
<dbReference type="SUPFAM" id="SSF57959">
    <property type="entry name" value="Leucine zipper domain"/>
    <property type="match status" value="1"/>
</dbReference>
<reference evidence="1 2" key="1">
    <citation type="journal article" date="2021" name="bioRxiv">
        <title>Chromosome-scale and haplotype-resolved genome assembly of a tetraploid potato cultivar.</title>
        <authorList>
            <person name="Sun H."/>
            <person name="Jiao W.-B."/>
            <person name="Krause K."/>
            <person name="Campoy J.A."/>
            <person name="Goel M."/>
            <person name="Folz-Donahue K."/>
            <person name="Kukat C."/>
            <person name="Huettel B."/>
            <person name="Schneeberger K."/>
        </authorList>
    </citation>
    <scope>NUCLEOTIDE SEQUENCE [LARGE SCALE GENOMIC DNA]</scope>
    <source>
        <strain evidence="1">SolTubOtavaFocal</strain>
        <tissue evidence="1">Leaves</tissue>
    </source>
</reference>
<evidence type="ECO:0008006" key="3">
    <source>
        <dbReference type="Google" id="ProtNLM"/>
    </source>
</evidence>
<dbReference type="PANTHER" id="PTHR37616:SF3">
    <property type="entry name" value="BZIP DOMAIN-CONTAINING PROTEIN"/>
    <property type="match status" value="1"/>
</dbReference>
<keyword evidence="2" id="KW-1185">Reference proteome</keyword>
<protein>
    <recommendedName>
        <fullName evidence="3">BZIP domain-containing protein</fullName>
    </recommendedName>
</protein>
<evidence type="ECO:0000313" key="2">
    <source>
        <dbReference type="Proteomes" id="UP000826656"/>
    </source>
</evidence>
<evidence type="ECO:0000313" key="1">
    <source>
        <dbReference type="EMBL" id="KAH0758144.1"/>
    </source>
</evidence>
<proteinExistence type="predicted"/>